<dbReference type="GO" id="GO:0016740">
    <property type="term" value="F:transferase activity"/>
    <property type="evidence" value="ECO:0007669"/>
    <property type="project" value="UniProtKB-KW"/>
</dbReference>
<keyword evidence="1" id="KW-0808">Transferase</keyword>
<reference evidence="1 2" key="1">
    <citation type="submission" date="2018-06" db="EMBL/GenBank/DDBJ databases">
        <authorList>
            <consortium name="Pathogen Informatics"/>
            <person name="Doyle S."/>
        </authorList>
    </citation>
    <scope>NUCLEOTIDE SEQUENCE [LARGE SCALE GENOMIC DNA]</scope>
    <source>
        <strain evidence="1 2">NCTC13315</strain>
    </source>
</reference>
<dbReference type="EMBL" id="UGNV01000001">
    <property type="protein sequence ID" value="STX29201.1"/>
    <property type="molecule type" value="Genomic_DNA"/>
</dbReference>
<proteinExistence type="predicted"/>
<dbReference type="AlphaFoldDB" id="A0A378I3C5"/>
<accession>A0A378I3C5</accession>
<evidence type="ECO:0000313" key="2">
    <source>
        <dbReference type="Proteomes" id="UP000254968"/>
    </source>
</evidence>
<dbReference type="Proteomes" id="UP000254968">
    <property type="component" value="Unassembled WGS sequence"/>
</dbReference>
<evidence type="ECO:0000313" key="1">
    <source>
        <dbReference type="EMBL" id="STX29201.1"/>
    </source>
</evidence>
<protein>
    <submittedName>
        <fullName evidence="1">Acetyltransferase</fullName>
    </submittedName>
</protein>
<gene>
    <name evidence="1" type="ORF">NCTC13315_01739</name>
</gene>
<sequence length="42" mass="5206">MSYQFELVIDIKRLEEQNKFIRQGILSFNDSFMGRFLRFFLK</sequence>
<organism evidence="1 2">
    <name type="scientific">Legionella beliardensis</name>
    <dbReference type="NCBI Taxonomy" id="91822"/>
    <lineage>
        <taxon>Bacteria</taxon>
        <taxon>Pseudomonadati</taxon>
        <taxon>Pseudomonadota</taxon>
        <taxon>Gammaproteobacteria</taxon>
        <taxon>Legionellales</taxon>
        <taxon>Legionellaceae</taxon>
        <taxon>Legionella</taxon>
    </lineage>
</organism>
<keyword evidence="2" id="KW-1185">Reference proteome</keyword>
<name>A0A378I3C5_9GAMM</name>